<evidence type="ECO:0000313" key="1">
    <source>
        <dbReference type="EMBL" id="GMG24309.1"/>
    </source>
</evidence>
<accession>A0AAN4Y906</accession>
<dbReference type="AlphaFoldDB" id="A0AAN4Y906"/>
<evidence type="ECO:0000313" key="2">
    <source>
        <dbReference type="Proteomes" id="UP001165205"/>
    </source>
</evidence>
<dbReference type="Proteomes" id="UP001165205">
    <property type="component" value="Unassembled WGS sequence"/>
</dbReference>
<proteinExistence type="predicted"/>
<dbReference type="EMBL" id="BSYA01000010">
    <property type="protein sequence ID" value="GMG24309.1"/>
    <property type="molecule type" value="Genomic_DNA"/>
</dbReference>
<comment type="caution">
    <text evidence="1">The sequence shown here is derived from an EMBL/GenBank/DDBJ whole genome shotgun (WGS) entry which is preliminary data.</text>
</comment>
<sequence>MFNEIVSPVDGLGADWALILAVSPIFPVENFLNLQDVVDSIGGYSHIPCVAAQMVTEAGLVYILLLAEGTDLGLPVHIAVGAFVLPFIDIEAF</sequence>
<organism evidence="1 2">
    <name type="scientific">Aspergillus oryzae</name>
    <name type="common">Yellow koji mold</name>
    <dbReference type="NCBI Taxonomy" id="5062"/>
    <lineage>
        <taxon>Eukaryota</taxon>
        <taxon>Fungi</taxon>
        <taxon>Dikarya</taxon>
        <taxon>Ascomycota</taxon>
        <taxon>Pezizomycotina</taxon>
        <taxon>Eurotiomycetes</taxon>
        <taxon>Eurotiomycetidae</taxon>
        <taxon>Eurotiales</taxon>
        <taxon>Aspergillaceae</taxon>
        <taxon>Aspergillus</taxon>
        <taxon>Aspergillus subgen. Circumdati</taxon>
    </lineage>
</organism>
<gene>
    <name evidence="1" type="ORF">Aory04_000158000</name>
</gene>
<name>A0AAN4Y906_ASPOZ</name>
<reference evidence="1" key="1">
    <citation type="submission" date="2023-04" db="EMBL/GenBank/DDBJ databases">
        <title>Aspergillus oryzae NBRC 4228.</title>
        <authorList>
            <person name="Ichikawa N."/>
            <person name="Sato H."/>
            <person name="Tonouchi N."/>
        </authorList>
    </citation>
    <scope>NUCLEOTIDE SEQUENCE</scope>
    <source>
        <strain evidence="1">NBRC 4228</strain>
    </source>
</reference>
<protein>
    <submittedName>
        <fullName evidence="1">Unnamed protein product</fullName>
    </submittedName>
</protein>